<evidence type="ECO:0000256" key="1">
    <source>
        <dbReference type="ARBA" id="ARBA00022527"/>
    </source>
</evidence>
<proteinExistence type="predicted"/>
<dbReference type="GO" id="GO:0004674">
    <property type="term" value="F:protein serine/threonine kinase activity"/>
    <property type="evidence" value="ECO:0007669"/>
    <property type="project" value="UniProtKB-KW"/>
</dbReference>
<feature type="compositionally biased region" description="Basic and acidic residues" evidence="6">
    <location>
        <begin position="402"/>
        <end position="412"/>
    </location>
</feature>
<evidence type="ECO:0000256" key="5">
    <source>
        <dbReference type="ARBA" id="ARBA00022840"/>
    </source>
</evidence>
<feature type="region of interest" description="Disordered" evidence="6">
    <location>
        <begin position="562"/>
        <end position="587"/>
    </location>
</feature>
<name>A0A9W8I609_9FUNG</name>
<evidence type="ECO:0000313" key="8">
    <source>
        <dbReference type="EMBL" id="KAJ2846351.1"/>
    </source>
</evidence>
<evidence type="ECO:0000256" key="2">
    <source>
        <dbReference type="ARBA" id="ARBA00022679"/>
    </source>
</evidence>
<keyword evidence="2" id="KW-0808">Transferase</keyword>
<feature type="region of interest" description="Disordered" evidence="6">
    <location>
        <begin position="643"/>
        <end position="679"/>
    </location>
</feature>
<dbReference type="AlphaFoldDB" id="A0A9W8I609"/>
<feature type="region of interest" description="Disordered" evidence="6">
    <location>
        <begin position="437"/>
        <end position="494"/>
    </location>
</feature>
<comment type="caution">
    <text evidence="8">The sequence shown here is derived from an EMBL/GenBank/DDBJ whole genome shotgun (WGS) entry which is preliminary data.</text>
</comment>
<dbReference type="GO" id="GO:0005524">
    <property type="term" value="F:ATP binding"/>
    <property type="evidence" value="ECO:0007669"/>
    <property type="project" value="UniProtKB-KW"/>
</dbReference>
<feature type="non-terminal residue" evidence="8">
    <location>
        <position position="1"/>
    </location>
</feature>
<dbReference type="EMBL" id="JANBUW010000561">
    <property type="protein sequence ID" value="KAJ2846351.1"/>
    <property type="molecule type" value="Genomic_DNA"/>
</dbReference>
<sequence length="781" mass="84961">GRENSFVVYGVISKGPLGQTQIVEHTATRRRYALQQISKRSCVEQQQVQRILRERELLEQVDHPYILNLRFSFQNAHTLFMATELQSGGTLRQQLKGRRVGEAVARVWAAELSSALQHLHFEQGIVHGQVGMDSVMVDMGGHVVLGGFSGAARGAEAACGYADDWQGVGLVVHWALFGRAPVWTNAGDVVFPVATDVRVTMDCMSAVRGLLNQDPLRRLGAGPSGFDRLRQHPFFAALDWPALEARALPPPYICTDIYEHLVGSSHEQQQQQLATAEMPVASDELSQLEREFFEFDYGEFQRFRAYMARYGGISEAAADAVRALPVPVNPLDLSSAIAPGDIPLEYLTLGGWPIVAPSAPVVSDKSSSSSVSGENPAPSSNDTESLASESLVSALGLRYAADKEPSLKEPRPASRALKQGGLLVRRTTTNALARLGSSRSKRMVRAHKKAGKQFTVKRDSAEAESEEKAELSKPNDSEIASDRPKEPPLMHPPGFVPIDPLTWTQLRPQQRELAERYCTKAIHETQRLMMAIQTQDDDSGSENELFQSTYSLTASSLLPAARREAHSGAARHHHHQQQKTGKPGTAQKIDRRLRAAATLSVASSSQLTLLLSQNHYQQMHNPLPQQQPRLACKSTPDLDAHFAHQDDQSSCKLPGKESNLLTHHRGPSTPALSTSSGRPLTRRLHAGSAASVTAAVPRLQPIAAAWPPAAHLRGNTEQISQVLARPMRSPSTPISPMSDTEWDMLPEAADRIGLSSAAAAVAAATAATASASCILARKRSF</sequence>
<evidence type="ECO:0000256" key="3">
    <source>
        <dbReference type="ARBA" id="ARBA00022741"/>
    </source>
</evidence>
<evidence type="ECO:0000259" key="7">
    <source>
        <dbReference type="PROSITE" id="PS50011"/>
    </source>
</evidence>
<dbReference type="Proteomes" id="UP001139887">
    <property type="component" value="Unassembled WGS sequence"/>
</dbReference>
<dbReference type="PROSITE" id="PS50011">
    <property type="entry name" value="PROTEIN_KINASE_DOM"/>
    <property type="match status" value="1"/>
</dbReference>
<keyword evidence="9" id="KW-1185">Reference proteome</keyword>
<dbReference type="OrthoDB" id="354826at2759"/>
<dbReference type="SUPFAM" id="SSF56112">
    <property type="entry name" value="Protein kinase-like (PK-like)"/>
    <property type="match status" value="1"/>
</dbReference>
<feature type="domain" description="Protein kinase" evidence="7">
    <location>
        <begin position="6"/>
        <end position="235"/>
    </location>
</feature>
<dbReference type="InterPro" id="IPR000719">
    <property type="entry name" value="Prot_kinase_dom"/>
</dbReference>
<evidence type="ECO:0000256" key="6">
    <source>
        <dbReference type="SAM" id="MobiDB-lite"/>
    </source>
</evidence>
<gene>
    <name evidence="8" type="ORF">IWW36_004394</name>
</gene>
<reference evidence="8" key="1">
    <citation type="submission" date="2022-07" db="EMBL/GenBank/DDBJ databases">
        <title>Phylogenomic reconstructions and comparative analyses of Kickxellomycotina fungi.</title>
        <authorList>
            <person name="Reynolds N.K."/>
            <person name="Stajich J.E."/>
            <person name="Barry K."/>
            <person name="Grigoriev I.V."/>
            <person name="Crous P."/>
            <person name="Smith M.E."/>
        </authorList>
    </citation>
    <scope>NUCLEOTIDE SEQUENCE</scope>
    <source>
        <strain evidence="8">NRRL 1566</strain>
    </source>
</reference>
<keyword evidence="1" id="KW-0723">Serine/threonine-protein kinase</keyword>
<feature type="region of interest" description="Disordered" evidence="6">
    <location>
        <begin position="402"/>
        <end position="421"/>
    </location>
</feature>
<evidence type="ECO:0000256" key="4">
    <source>
        <dbReference type="ARBA" id="ARBA00022777"/>
    </source>
</evidence>
<keyword evidence="3" id="KW-0547">Nucleotide-binding</keyword>
<dbReference type="Pfam" id="PF00069">
    <property type="entry name" value="Pkinase"/>
    <property type="match status" value="1"/>
</dbReference>
<dbReference type="InterPro" id="IPR011009">
    <property type="entry name" value="Kinase-like_dom_sf"/>
</dbReference>
<feature type="compositionally biased region" description="Basic and acidic residues" evidence="6">
    <location>
        <begin position="456"/>
        <end position="488"/>
    </location>
</feature>
<dbReference type="Gene3D" id="3.30.200.20">
    <property type="entry name" value="Phosphorylase Kinase, domain 1"/>
    <property type="match status" value="1"/>
</dbReference>
<keyword evidence="4" id="KW-0418">Kinase</keyword>
<dbReference type="Gene3D" id="1.10.510.10">
    <property type="entry name" value="Transferase(Phosphotransferase) domain 1"/>
    <property type="match status" value="2"/>
</dbReference>
<dbReference type="SMART" id="SM00220">
    <property type="entry name" value="S_TKc"/>
    <property type="match status" value="1"/>
</dbReference>
<protein>
    <recommendedName>
        <fullName evidence="7">Protein kinase domain-containing protein</fullName>
    </recommendedName>
</protein>
<accession>A0A9W8I609</accession>
<feature type="region of interest" description="Disordered" evidence="6">
    <location>
        <begin position="363"/>
        <end position="387"/>
    </location>
</feature>
<evidence type="ECO:0000313" key="9">
    <source>
        <dbReference type="Proteomes" id="UP001139887"/>
    </source>
</evidence>
<dbReference type="PANTHER" id="PTHR24351">
    <property type="entry name" value="RIBOSOMAL PROTEIN S6 KINASE"/>
    <property type="match status" value="1"/>
</dbReference>
<keyword evidence="5" id="KW-0067">ATP-binding</keyword>
<organism evidence="8 9">
    <name type="scientific">Coemansia brasiliensis</name>
    <dbReference type="NCBI Taxonomy" id="2650707"/>
    <lineage>
        <taxon>Eukaryota</taxon>
        <taxon>Fungi</taxon>
        <taxon>Fungi incertae sedis</taxon>
        <taxon>Zoopagomycota</taxon>
        <taxon>Kickxellomycotina</taxon>
        <taxon>Kickxellomycetes</taxon>
        <taxon>Kickxellales</taxon>
        <taxon>Kickxellaceae</taxon>
        <taxon>Coemansia</taxon>
    </lineage>
</organism>
<feature type="compositionally biased region" description="Basic residues" evidence="6">
    <location>
        <begin position="439"/>
        <end position="451"/>
    </location>
</feature>